<sequence>MADERGIIIGDRVEARLDKLSADVTDLKVSVGRLETGFEQMDKRMGTLERFAQWTLGIVLATWITTMLAIISMSFTILSRLK</sequence>
<dbReference type="EMBL" id="MFKF01000288">
    <property type="protein sequence ID" value="OGG46686.1"/>
    <property type="molecule type" value="Genomic_DNA"/>
</dbReference>
<gene>
    <name evidence="2" type="ORF">A3F84_25125</name>
</gene>
<evidence type="ECO:0000256" key="1">
    <source>
        <dbReference type="SAM" id="Phobius"/>
    </source>
</evidence>
<protein>
    <recommendedName>
        <fullName evidence="4">t-SNARE coiled-coil homology domain-containing protein</fullName>
    </recommendedName>
</protein>
<keyword evidence="1" id="KW-1133">Transmembrane helix</keyword>
<organism evidence="2 3">
    <name type="scientific">Handelsmanbacteria sp. (strain RIFCSPLOWO2_12_FULL_64_10)</name>
    <dbReference type="NCBI Taxonomy" id="1817868"/>
    <lineage>
        <taxon>Bacteria</taxon>
        <taxon>Candidatus Handelsmaniibacteriota</taxon>
    </lineage>
</organism>
<reference evidence="2 3" key="1">
    <citation type="journal article" date="2016" name="Nat. Commun.">
        <title>Thousands of microbial genomes shed light on interconnected biogeochemical processes in an aquifer system.</title>
        <authorList>
            <person name="Anantharaman K."/>
            <person name="Brown C.T."/>
            <person name="Hug L.A."/>
            <person name="Sharon I."/>
            <person name="Castelle C.J."/>
            <person name="Probst A.J."/>
            <person name="Thomas B.C."/>
            <person name="Singh A."/>
            <person name="Wilkins M.J."/>
            <person name="Karaoz U."/>
            <person name="Brodie E.L."/>
            <person name="Williams K.H."/>
            <person name="Hubbard S.S."/>
            <person name="Banfield J.F."/>
        </authorList>
    </citation>
    <scope>NUCLEOTIDE SEQUENCE [LARGE SCALE GENOMIC DNA]</scope>
    <source>
        <strain evidence="3">RIFCSPLOWO2_12_FULL_64_10</strain>
    </source>
</reference>
<evidence type="ECO:0000313" key="3">
    <source>
        <dbReference type="Proteomes" id="UP000178606"/>
    </source>
</evidence>
<proteinExistence type="predicted"/>
<keyword evidence="1" id="KW-0812">Transmembrane</keyword>
<dbReference type="Proteomes" id="UP000178606">
    <property type="component" value="Unassembled WGS sequence"/>
</dbReference>
<dbReference type="AlphaFoldDB" id="A0A1F6CBX1"/>
<evidence type="ECO:0008006" key="4">
    <source>
        <dbReference type="Google" id="ProtNLM"/>
    </source>
</evidence>
<accession>A0A1F6CBX1</accession>
<name>A0A1F6CBX1_HANXR</name>
<evidence type="ECO:0000313" key="2">
    <source>
        <dbReference type="EMBL" id="OGG46686.1"/>
    </source>
</evidence>
<keyword evidence="1" id="KW-0472">Membrane</keyword>
<feature type="transmembrane region" description="Helical" evidence="1">
    <location>
        <begin position="51"/>
        <end position="78"/>
    </location>
</feature>
<comment type="caution">
    <text evidence="2">The sequence shown here is derived from an EMBL/GenBank/DDBJ whole genome shotgun (WGS) entry which is preliminary data.</text>
</comment>